<dbReference type="SUPFAM" id="SSF69618">
    <property type="entry name" value="HemD-like"/>
    <property type="match status" value="1"/>
</dbReference>
<dbReference type="NCBIfam" id="NF004584">
    <property type="entry name" value="PRK05928.2-1"/>
    <property type="match status" value="1"/>
</dbReference>
<dbReference type="CDD" id="cd06578">
    <property type="entry name" value="HemD"/>
    <property type="match status" value="1"/>
</dbReference>
<sequence length="268" mass="28716">MKRLEGKRIAIAGPRRASELSRLIENWGGVALVRPAQGTVLIEDAELEKTLDDLIRRPYDWFVVTTGMGLDALVSAARRLGREAEFLEALRGMKLAARGYKALAALRRLGLEPVVRDDDGTTDGVVRAMEAYPLAGARVAVQFYGEPAPDLVRRLEALGATCGEVLPYRHEPPAPEALDTLIAEVESAAVDAVCFTAKPQVRFLFERAEATGRADRLLEAFAGPVVAAAVGKVTAEALRARGVGRVVAPAEERMGAMVAALADFWAGG</sequence>
<evidence type="ECO:0000259" key="1">
    <source>
        <dbReference type="Pfam" id="PF02602"/>
    </source>
</evidence>
<comment type="caution">
    <text evidence="2">The sequence shown here is derived from an EMBL/GenBank/DDBJ whole genome shotgun (WGS) entry which is preliminary data.</text>
</comment>
<feature type="domain" description="Tetrapyrrole biosynthesis uroporphyrinogen III synthase" evidence="1">
    <location>
        <begin position="18"/>
        <end position="259"/>
    </location>
</feature>
<dbReference type="Gene3D" id="3.40.50.10090">
    <property type="match status" value="2"/>
</dbReference>
<gene>
    <name evidence="2" type="ORF">BLM47_05685</name>
</gene>
<dbReference type="PANTHER" id="PTHR40082">
    <property type="entry name" value="BLR5956 PROTEIN"/>
    <property type="match status" value="1"/>
</dbReference>
<accession>A0A2A6E1W6</accession>
<dbReference type="GO" id="GO:0004852">
    <property type="term" value="F:uroporphyrinogen-III synthase activity"/>
    <property type="evidence" value="ECO:0007669"/>
    <property type="project" value="InterPro"/>
</dbReference>
<evidence type="ECO:0000313" key="2">
    <source>
        <dbReference type="EMBL" id="PDO10737.1"/>
    </source>
</evidence>
<proteinExistence type="predicted"/>
<dbReference type="InterPro" id="IPR039793">
    <property type="entry name" value="UROS/Hem4"/>
</dbReference>
<name>A0A2A6E1W6_9BACL</name>
<evidence type="ECO:0000313" key="3">
    <source>
        <dbReference type="Proteomes" id="UP000243688"/>
    </source>
</evidence>
<dbReference type="InterPro" id="IPR003754">
    <property type="entry name" value="4pyrrol_synth_uPrphyn_synth"/>
</dbReference>
<dbReference type="PANTHER" id="PTHR40082:SF1">
    <property type="entry name" value="BLR5956 PROTEIN"/>
    <property type="match status" value="1"/>
</dbReference>
<protein>
    <submittedName>
        <fullName evidence="2">Uroporphyrinogen-III synthase</fullName>
    </submittedName>
</protein>
<dbReference type="InterPro" id="IPR036108">
    <property type="entry name" value="4pyrrol_syn_uPrphyn_synt_sf"/>
</dbReference>
<dbReference type="Proteomes" id="UP000243688">
    <property type="component" value="Unassembled WGS sequence"/>
</dbReference>
<dbReference type="Pfam" id="PF02602">
    <property type="entry name" value="HEM4"/>
    <property type="match status" value="1"/>
</dbReference>
<dbReference type="EMBL" id="MOXJ01000010">
    <property type="protein sequence ID" value="PDO10737.1"/>
    <property type="molecule type" value="Genomic_DNA"/>
</dbReference>
<dbReference type="GO" id="GO:0006780">
    <property type="term" value="P:uroporphyrinogen III biosynthetic process"/>
    <property type="evidence" value="ECO:0007669"/>
    <property type="project" value="InterPro"/>
</dbReference>
<reference evidence="2 3" key="1">
    <citation type="submission" date="2016-12" db="EMBL/GenBank/DDBJ databases">
        <title>Candidatus Reconcilibacillus cellulovorans genome.</title>
        <authorList>
            <person name="Kolinko S."/>
            <person name="Wu Y.-W."/>
            <person name="Tachea F."/>
            <person name="Denzel E."/>
            <person name="Hiras J."/>
            <person name="Baecker N."/>
            <person name="Chan L.J."/>
            <person name="Eichorst S.A."/>
            <person name="Frey D."/>
            <person name="Adams P.D."/>
            <person name="Pray T."/>
            <person name="Tanjore D."/>
            <person name="Petzold C.J."/>
            <person name="Gladden J.M."/>
            <person name="Simmons B.A."/>
            <person name="Singer S.W."/>
        </authorList>
    </citation>
    <scope>NUCLEOTIDE SEQUENCE [LARGE SCALE GENOMIC DNA]</scope>
    <source>
        <strain evidence="2">JTherm</strain>
    </source>
</reference>
<dbReference type="AlphaFoldDB" id="A0A2A6E1W6"/>
<organism evidence="2 3">
    <name type="scientific">Candidatus Reconcilbacillus cellulovorans</name>
    <dbReference type="NCBI Taxonomy" id="1906605"/>
    <lineage>
        <taxon>Bacteria</taxon>
        <taxon>Bacillati</taxon>
        <taxon>Bacillota</taxon>
        <taxon>Bacilli</taxon>
        <taxon>Bacillales</taxon>
        <taxon>Paenibacillaceae</taxon>
        <taxon>Candidatus Reconcilbacillus</taxon>
    </lineage>
</organism>